<evidence type="ECO:0000256" key="5">
    <source>
        <dbReference type="ARBA" id="ARBA00023136"/>
    </source>
</evidence>
<dbReference type="InterPro" id="IPR031155">
    <property type="entry name" value="DUR"/>
</dbReference>
<keyword evidence="5 7" id="KW-0472">Membrane</keyword>
<feature type="transmembrane region" description="Helical" evidence="7">
    <location>
        <begin position="452"/>
        <end position="472"/>
    </location>
</feature>
<feature type="transmembrane region" description="Helical" evidence="7">
    <location>
        <begin position="424"/>
        <end position="445"/>
    </location>
</feature>
<feature type="transmembrane region" description="Helical" evidence="7">
    <location>
        <begin position="616"/>
        <end position="639"/>
    </location>
</feature>
<evidence type="ECO:0000256" key="6">
    <source>
        <dbReference type="RuleBase" id="RU362091"/>
    </source>
</evidence>
<dbReference type="PANTHER" id="PTHR46154:SF2">
    <property type="entry name" value="SOLUTE SYMPORTER FAMILY TRANSPORTER (AFU_ORTHOLOGUE AFUA_6G03200)"/>
    <property type="match status" value="1"/>
</dbReference>
<feature type="transmembrane region" description="Helical" evidence="7">
    <location>
        <begin position="588"/>
        <end position="610"/>
    </location>
</feature>
<feature type="transmembrane region" description="Helical" evidence="7">
    <location>
        <begin position="492"/>
        <end position="513"/>
    </location>
</feature>
<dbReference type="PANTHER" id="PTHR46154">
    <property type="match status" value="1"/>
</dbReference>
<proteinExistence type="inferred from homology"/>
<reference evidence="8 9" key="1">
    <citation type="journal article" date="2019" name="New Phytol.">
        <title>Comparative genomics reveals unique wood-decay strategies and fruiting body development in the Schizophyllaceae.</title>
        <authorList>
            <person name="Almasi E."/>
            <person name="Sahu N."/>
            <person name="Krizsan K."/>
            <person name="Balint B."/>
            <person name="Kovacs G.M."/>
            <person name="Kiss B."/>
            <person name="Cseklye J."/>
            <person name="Drula E."/>
            <person name="Henrissat B."/>
            <person name="Nagy I."/>
            <person name="Chovatia M."/>
            <person name="Adam C."/>
            <person name="LaButti K."/>
            <person name="Lipzen A."/>
            <person name="Riley R."/>
            <person name="Grigoriev I.V."/>
            <person name="Nagy L.G."/>
        </authorList>
    </citation>
    <scope>NUCLEOTIDE SEQUENCE [LARGE SCALE GENOMIC DNA]</scope>
    <source>
        <strain evidence="8 9">NL-1724</strain>
    </source>
</reference>
<dbReference type="CDD" id="cd11476">
    <property type="entry name" value="SLC5sbd_DUR3"/>
    <property type="match status" value="1"/>
</dbReference>
<dbReference type="PROSITE" id="PS50283">
    <property type="entry name" value="NA_SOLUT_SYMP_3"/>
    <property type="match status" value="1"/>
</dbReference>
<organism evidence="8 9">
    <name type="scientific">Schizophyllum amplum</name>
    <dbReference type="NCBI Taxonomy" id="97359"/>
    <lineage>
        <taxon>Eukaryota</taxon>
        <taxon>Fungi</taxon>
        <taxon>Dikarya</taxon>
        <taxon>Basidiomycota</taxon>
        <taxon>Agaricomycotina</taxon>
        <taxon>Agaricomycetes</taxon>
        <taxon>Agaricomycetidae</taxon>
        <taxon>Agaricales</taxon>
        <taxon>Schizophyllaceae</taxon>
        <taxon>Schizophyllum</taxon>
    </lineage>
</organism>
<feature type="transmembrane region" description="Helical" evidence="7">
    <location>
        <begin position="122"/>
        <end position="143"/>
    </location>
</feature>
<gene>
    <name evidence="8" type="ORF">BD626DRAFT_414849</name>
</gene>
<comment type="similarity">
    <text evidence="2 6">Belongs to the sodium:solute symporter (SSF) (TC 2.A.21) family.</text>
</comment>
<keyword evidence="4 7" id="KW-1133">Transmembrane helix</keyword>
<protein>
    <submittedName>
        <fullName evidence="8">Solute symporter family transporter</fullName>
    </submittedName>
</protein>
<keyword evidence="9" id="KW-1185">Reference proteome</keyword>
<evidence type="ECO:0000313" key="8">
    <source>
        <dbReference type="EMBL" id="TRM56000.1"/>
    </source>
</evidence>
<dbReference type="GO" id="GO:0005886">
    <property type="term" value="C:plasma membrane"/>
    <property type="evidence" value="ECO:0007669"/>
    <property type="project" value="TreeGrafter"/>
</dbReference>
<feature type="transmembrane region" description="Helical" evidence="7">
    <location>
        <begin position="349"/>
        <end position="372"/>
    </location>
</feature>
<evidence type="ECO:0000313" key="9">
    <source>
        <dbReference type="Proteomes" id="UP000320762"/>
    </source>
</evidence>
<evidence type="ECO:0000256" key="7">
    <source>
        <dbReference type="SAM" id="Phobius"/>
    </source>
</evidence>
<keyword evidence="3 7" id="KW-0812">Transmembrane</keyword>
<accession>A0A550BTX1</accession>
<dbReference type="InterPro" id="IPR038377">
    <property type="entry name" value="Na/Glc_symporter_sf"/>
</dbReference>
<feature type="transmembrane region" description="Helical" evidence="7">
    <location>
        <begin position="12"/>
        <end position="31"/>
    </location>
</feature>
<sequence>MDATAPVLAPSAGYGIVLGMGFGFAGLMLVLSKLTARYTTFAASGSSEEYTSASRSLKPGLIASGIVSAATWAATLLQSSTVAVAYGVSGPWWYAAGSATQIMAFAQNAIQLKRHAPGAHTFLEVIGLRWGTIPHLSFMFFGLGTSTLTSQLITGGSDTVASLTGMNTIAACFLIPIGVVVYTLVGGLRATFFSDYLHTVLIFVIILAFSFTTYATHDYLGSPSRVYDLLQIAAENYPVMGNGAGSYTTFRSENGLVFGIIVMVSGFATVYMDQTYWQRAVASKASTSVKGYILGGFSFLPVPYAFATAAGMAIVAMTANGDAPYAPLGAAVSLAAPAAATALLGKSGAILLLIVLFLAVTSAASAELVAVSSIMTYDIYKRYFNPHATDKQILWISHISIVAFGIFMGVLGVIFFEIGISLSWLYGFTGIFASSGVIPVGLCLRSSHANKWGCVAGLWVGFVCGVAAWLGTAKGYGGAVTVESTGGSYAQLAGNAGSFFIAGAIAGLTSWLWPEHFDFEVSTHEMGSADGSTEKEADTEKAVKDPALVTEKGASDVEKGASDADSIHVQNDATDAELYADFILSVRLTIALFVALCIFMPCMMVIPQVWSKAGFTFWIVLSLLWTFVAAGIVVIYPVYESRHALADICRAIWKDVTGRR</sequence>
<dbReference type="GO" id="GO:0015204">
    <property type="term" value="F:urea transmembrane transporter activity"/>
    <property type="evidence" value="ECO:0007669"/>
    <property type="project" value="InterPro"/>
</dbReference>
<comment type="caution">
    <text evidence="8">The sequence shown here is derived from an EMBL/GenBank/DDBJ whole genome shotgun (WGS) entry which is preliminary data.</text>
</comment>
<dbReference type="EMBL" id="VDMD01000083">
    <property type="protein sequence ID" value="TRM56000.1"/>
    <property type="molecule type" value="Genomic_DNA"/>
</dbReference>
<feature type="transmembrane region" description="Helical" evidence="7">
    <location>
        <begin position="393"/>
        <end position="418"/>
    </location>
</feature>
<feature type="transmembrane region" description="Helical" evidence="7">
    <location>
        <begin position="196"/>
        <end position="215"/>
    </location>
</feature>
<evidence type="ECO:0000256" key="2">
    <source>
        <dbReference type="ARBA" id="ARBA00006434"/>
    </source>
</evidence>
<dbReference type="Gene3D" id="1.20.1730.10">
    <property type="entry name" value="Sodium/glucose cotransporter"/>
    <property type="match status" value="1"/>
</dbReference>
<name>A0A550BTX1_9AGAR</name>
<evidence type="ECO:0000256" key="4">
    <source>
        <dbReference type="ARBA" id="ARBA00022989"/>
    </source>
</evidence>
<dbReference type="STRING" id="97359.A0A550BTX1"/>
<comment type="subcellular location">
    <subcellularLocation>
        <location evidence="1">Membrane</location>
        <topology evidence="1">Multi-pass membrane protein</topology>
    </subcellularLocation>
</comment>
<feature type="transmembrane region" description="Helical" evidence="7">
    <location>
        <begin position="255"/>
        <end position="272"/>
    </location>
</feature>
<evidence type="ECO:0000256" key="1">
    <source>
        <dbReference type="ARBA" id="ARBA00004141"/>
    </source>
</evidence>
<feature type="transmembrane region" description="Helical" evidence="7">
    <location>
        <begin position="163"/>
        <end position="184"/>
    </location>
</feature>
<dbReference type="InterPro" id="IPR001734">
    <property type="entry name" value="Na/solute_symporter"/>
</dbReference>
<dbReference type="Pfam" id="PF00474">
    <property type="entry name" value="SSF"/>
    <property type="match status" value="1"/>
</dbReference>
<dbReference type="AlphaFoldDB" id="A0A550BTX1"/>
<evidence type="ECO:0000256" key="3">
    <source>
        <dbReference type="ARBA" id="ARBA00022692"/>
    </source>
</evidence>
<feature type="transmembrane region" description="Helical" evidence="7">
    <location>
        <begin position="292"/>
        <end position="319"/>
    </location>
</feature>
<dbReference type="Proteomes" id="UP000320762">
    <property type="component" value="Unassembled WGS sequence"/>
</dbReference>
<dbReference type="OrthoDB" id="6132759at2759"/>